<evidence type="ECO:0000256" key="1">
    <source>
        <dbReference type="SAM" id="Phobius"/>
    </source>
</evidence>
<dbReference type="EMBL" id="CP129113">
    <property type="protein sequence ID" value="WLV24675.1"/>
    <property type="molecule type" value="Genomic_DNA"/>
</dbReference>
<proteinExistence type="predicted"/>
<feature type="transmembrane region" description="Helical" evidence="1">
    <location>
        <begin position="49"/>
        <end position="68"/>
    </location>
</feature>
<accession>A0ABY9KV13</accession>
<feature type="transmembrane region" description="Helical" evidence="1">
    <location>
        <begin position="12"/>
        <end position="37"/>
    </location>
</feature>
<keyword evidence="1" id="KW-0472">Membrane</keyword>
<dbReference type="InterPro" id="IPR018710">
    <property type="entry name" value="DUF2232"/>
</dbReference>
<name>A0ABY9KV13_9BACI</name>
<keyword evidence="1" id="KW-0812">Transmembrane</keyword>
<feature type="transmembrane region" description="Helical" evidence="1">
    <location>
        <begin position="271"/>
        <end position="293"/>
    </location>
</feature>
<feature type="transmembrane region" description="Helical" evidence="1">
    <location>
        <begin position="211"/>
        <end position="229"/>
    </location>
</feature>
<feature type="transmembrane region" description="Helical" evidence="1">
    <location>
        <begin position="169"/>
        <end position="190"/>
    </location>
</feature>
<dbReference type="Pfam" id="PF09991">
    <property type="entry name" value="DUF2232"/>
    <property type="match status" value="1"/>
</dbReference>
<reference evidence="2" key="1">
    <citation type="submission" date="2023-06" db="EMBL/GenBank/DDBJ databases">
        <title>A Treasure from Seagulls: Isolation and Description of Aciduricobacillus qingdaonensis gen. nov., sp. nov., a Rare Obligately Uric Acid-utilizing Member in the Family Bacillaceae.</title>
        <authorList>
            <person name="Liu W."/>
            <person name="Wang B."/>
        </authorList>
    </citation>
    <scope>NUCLEOTIDE SEQUENCE</scope>
    <source>
        <strain evidence="2">44XB</strain>
    </source>
</reference>
<dbReference type="RefSeq" id="WP_348027944.1">
    <property type="nucleotide sequence ID" value="NZ_CP129113.1"/>
</dbReference>
<evidence type="ECO:0000313" key="3">
    <source>
        <dbReference type="Proteomes" id="UP001180087"/>
    </source>
</evidence>
<gene>
    <name evidence="2" type="ORF">QR721_13695</name>
</gene>
<evidence type="ECO:0000313" key="2">
    <source>
        <dbReference type="EMBL" id="WLV24675.1"/>
    </source>
</evidence>
<keyword evidence="1" id="KW-1133">Transmembrane helix</keyword>
<dbReference type="PANTHER" id="PTHR41324:SF1">
    <property type="entry name" value="DUF2232 DOMAIN-CONTAINING PROTEIN"/>
    <property type="match status" value="1"/>
</dbReference>
<feature type="transmembrane region" description="Helical" evidence="1">
    <location>
        <begin position="74"/>
        <end position="92"/>
    </location>
</feature>
<keyword evidence="3" id="KW-1185">Reference proteome</keyword>
<protein>
    <submittedName>
        <fullName evidence="2">YybS family protein</fullName>
    </submittedName>
</protein>
<dbReference type="Proteomes" id="UP001180087">
    <property type="component" value="Chromosome"/>
</dbReference>
<sequence length="310" mass="33777">MNQSRKVTEGALMIGIFAILLVASLFVPVIRIFILLVTPLPFVIYAARHGLQSSLLIIAGALIISAFIVPPVSIPIAFATGIGGVLIGHAIFKKASPYEAVMKGTAGFAASTVVMMAAAQLLFQVNVLKLVDEAVNQYTKTSIKMLESTGASKEQADLFLSQANLIKDLVPASLILTSGVAAFIVTWLAFKLLNRIDGKKLKFPRFRDLQLPSGVVWLYLAAIVFAFAVREPGTVLYIIATNAMILLEVLVILQGISFLFHFSWKKKIATVWPAIITIIALILPPVLYIVRFIGVLDIGLRLRERIPPKQ</sequence>
<feature type="transmembrane region" description="Helical" evidence="1">
    <location>
        <begin position="104"/>
        <end position="123"/>
    </location>
</feature>
<dbReference type="PANTHER" id="PTHR41324">
    <property type="entry name" value="MEMBRANE PROTEIN-RELATED"/>
    <property type="match status" value="1"/>
</dbReference>
<organism evidence="2 3">
    <name type="scientific">Aciduricibacillus chroicocephali</name>
    <dbReference type="NCBI Taxonomy" id="3054939"/>
    <lineage>
        <taxon>Bacteria</taxon>
        <taxon>Bacillati</taxon>
        <taxon>Bacillota</taxon>
        <taxon>Bacilli</taxon>
        <taxon>Bacillales</taxon>
        <taxon>Bacillaceae</taxon>
        <taxon>Aciduricibacillus</taxon>
    </lineage>
</organism>
<feature type="transmembrane region" description="Helical" evidence="1">
    <location>
        <begin position="235"/>
        <end position="259"/>
    </location>
</feature>